<comment type="caution">
    <text evidence="1">The sequence shown here is derived from an EMBL/GenBank/DDBJ whole genome shotgun (WGS) entry which is preliminary data.</text>
</comment>
<dbReference type="SUPFAM" id="SSF51556">
    <property type="entry name" value="Metallo-dependent hydrolases"/>
    <property type="match status" value="1"/>
</dbReference>
<name>A0A3A9JBH2_9PROT</name>
<dbReference type="RefSeq" id="WP_147426071.1">
    <property type="nucleotide sequence ID" value="NZ_RAQU01000067.1"/>
</dbReference>
<evidence type="ECO:0000313" key="3">
    <source>
        <dbReference type="Proteomes" id="UP000274097"/>
    </source>
</evidence>
<dbReference type="InterPro" id="IPR052350">
    <property type="entry name" value="Metallo-dep_Lactonases"/>
</dbReference>
<dbReference type="Proteomes" id="UP000278036">
    <property type="component" value="Unassembled WGS sequence"/>
</dbReference>
<protein>
    <recommendedName>
        <fullName evidence="5">Amidohydrolase</fullName>
    </recommendedName>
</protein>
<dbReference type="PANTHER" id="PTHR43569">
    <property type="entry name" value="AMIDOHYDROLASE"/>
    <property type="match status" value="1"/>
</dbReference>
<organism evidence="1 4">
    <name type="scientific">Teichococcus wenyumeiae</name>
    <dbReference type="NCBI Taxonomy" id="2478470"/>
    <lineage>
        <taxon>Bacteria</taxon>
        <taxon>Pseudomonadati</taxon>
        <taxon>Pseudomonadota</taxon>
        <taxon>Alphaproteobacteria</taxon>
        <taxon>Acetobacterales</taxon>
        <taxon>Roseomonadaceae</taxon>
        <taxon>Roseomonas</taxon>
    </lineage>
</organism>
<dbReference type="AlphaFoldDB" id="A0A3A9JBH2"/>
<keyword evidence="3" id="KW-1185">Reference proteome</keyword>
<dbReference type="Proteomes" id="UP000274097">
    <property type="component" value="Unassembled WGS sequence"/>
</dbReference>
<dbReference type="Gene3D" id="3.20.20.140">
    <property type="entry name" value="Metal-dependent hydrolases"/>
    <property type="match status" value="1"/>
</dbReference>
<accession>A0A3A9JBH2</accession>
<gene>
    <name evidence="1" type="ORF">D6Z83_12585</name>
    <name evidence="2" type="ORF">EBE87_24880</name>
</gene>
<evidence type="ECO:0000313" key="1">
    <source>
        <dbReference type="EMBL" id="RKK03832.1"/>
    </source>
</evidence>
<reference evidence="1 4" key="1">
    <citation type="submission" date="2018-09" db="EMBL/GenBank/DDBJ databases">
        <title>Roseomonas sp. nov., isolated from feces of Tibetan antelopes in the Qinghai-Tibet plateau, China.</title>
        <authorList>
            <person name="Tian Z."/>
        </authorList>
    </citation>
    <scope>NUCLEOTIDE SEQUENCE [LARGE SCALE GENOMIC DNA]</scope>
    <source>
        <strain evidence="2 3">Z23</strain>
        <strain evidence="1 4">Z24</strain>
    </source>
</reference>
<proteinExistence type="predicted"/>
<dbReference type="InterPro" id="IPR032466">
    <property type="entry name" value="Metal_Hydrolase"/>
</dbReference>
<evidence type="ECO:0008006" key="5">
    <source>
        <dbReference type="Google" id="ProtNLM"/>
    </source>
</evidence>
<dbReference type="OrthoDB" id="7183088at2"/>
<evidence type="ECO:0000313" key="2">
    <source>
        <dbReference type="EMBL" id="RMI16914.1"/>
    </source>
</evidence>
<sequence length="173" mass="19070">MGRKDAVPGDSAMLRIIDAHQHFWDLDANHHPWLRDPEPIPFRYDACSALHRNYFPADDGADAAGHLVWGTVHMEAEFDPAHPVAETEWLERLAERGGLPSTCVAQAQLDDPEVGAVLAGQAARFLMRGLRVDSLAGSFDAVVDGFLQAATDRSEAERRALLHDNNAARINRL</sequence>
<dbReference type="PANTHER" id="PTHR43569:SF1">
    <property type="entry name" value="BLL3371 PROTEIN"/>
    <property type="match status" value="1"/>
</dbReference>
<dbReference type="InParanoid" id="A0A3A9JBH2"/>
<dbReference type="EMBL" id="RAQU01000067">
    <property type="protein sequence ID" value="RKK03832.1"/>
    <property type="molecule type" value="Genomic_DNA"/>
</dbReference>
<dbReference type="EMBL" id="RFLX01000046">
    <property type="protein sequence ID" value="RMI16914.1"/>
    <property type="molecule type" value="Genomic_DNA"/>
</dbReference>
<evidence type="ECO:0000313" key="4">
    <source>
        <dbReference type="Proteomes" id="UP000278036"/>
    </source>
</evidence>